<feature type="coiled-coil region" evidence="1">
    <location>
        <begin position="314"/>
        <end position="341"/>
    </location>
</feature>
<evidence type="ECO:0000256" key="1">
    <source>
        <dbReference type="SAM" id="Coils"/>
    </source>
</evidence>
<dbReference type="OrthoDB" id="2800708at2759"/>
<feature type="coiled-coil region" evidence="1">
    <location>
        <begin position="595"/>
        <end position="622"/>
    </location>
</feature>
<comment type="caution">
    <text evidence="3">The sequence shown here is derived from an EMBL/GenBank/DDBJ whole genome shotgun (WGS) entry which is preliminary data.</text>
</comment>
<feature type="region of interest" description="Disordered" evidence="2">
    <location>
        <begin position="504"/>
        <end position="589"/>
    </location>
</feature>
<feature type="compositionally biased region" description="Polar residues" evidence="2">
    <location>
        <begin position="348"/>
        <end position="360"/>
    </location>
</feature>
<protein>
    <submittedName>
        <fullName evidence="3">Uncharacterized protein</fullName>
    </submittedName>
</protein>
<feature type="compositionally biased region" description="Polar residues" evidence="2">
    <location>
        <begin position="563"/>
        <end position="589"/>
    </location>
</feature>
<dbReference type="Proteomes" id="UP000703269">
    <property type="component" value="Unassembled WGS sequence"/>
</dbReference>
<evidence type="ECO:0000313" key="4">
    <source>
        <dbReference type="Proteomes" id="UP000703269"/>
    </source>
</evidence>
<feature type="region of interest" description="Disordered" evidence="2">
    <location>
        <begin position="231"/>
        <end position="311"/>
    </location>
</feature>
<feature type="compositionally biased region" description="Low complexity" evidence="2">
    <location>
        <begin position="531"/>
        <end position="540"/>
    </location>
</feature>
<name>A0A9P3LDA9_9APHY</name>
<organism evidence="3 4">
    <name type="scientific">Phanerochaete sordida</name>
    <dbReference type="NCBI Taxonomy" id="48140"/>
    <lineage>
        <taxon>Eukaryota</taxon>
        <taxon>Fungi</taxon>
        <taxon>Dikarya</taxon>
        <taxon>Basidiomycota</taxon>
        <taxon>Agaricomycotina</taxon>
        <taxon>Agaricomycetes</taxon>
        <taxon>Polyporales</taxon>
        <taxon>Phanerochaetaceae</taxon>
        <taxon>Phanerochaete</taxon>
    </lineage>
</organism>
<feature type="region of interest" description="Disordered" evidence="2">
    <location>
        <begin position="348"/>
        <end position="383"/>
    </location>
</feature>
<evidence type="ECO:0000313" key="3">
    <source>
        <dbReference type="EMBL" id="GJE90399.1"/>
    </source>
</evidence>
<keyword evidence="1" id="KW-0175">Coiled coil</keyword>
<dbReference type="EMBL" id="BPQB01000016">
    <property type="protein sequence ID" value="GJE90399.1"/>
    <property type="molecule type" value="Genomic_DNA"/>
</dbReference>
<proteinExistence type="predicted"/>
<sequence>MPSSRRARPQKDFQEKDNHITDLEWRLEAQASKSTLLQERLTATLDAMDTLQLEHERELSAERREKERAREKLHRFIEYASTIERERDECKEALLTVVEKESAPLGEGPDKPESRALEASAKLILASLRSDLEKERVSHASTHRHAEVEILSLRAQLARREAELEACTLHQDHGALLASAVHSGAEQILTHTGEDAPPSAPALSPEAAVEILELRVAKNKELEGEIRNLSDKLHDLRQESEPQPAPKAGAGRVTRNPLKSPDLRPCSPDDVLSPYTMTPRHPSTPHAGKSTSHLRLAQVAAAPPSPPQTRQTELQLFQEQMQLLADGIERLEEERRLVKETVGDQSLDSAVVSSPPTTLHYTEEETSSQNTAVHGAPSPPQTHDPDVAALRAELEQMRFKAAQRETELLEEIMRLQEALSSVPQPPSQVVGDLLDDNAAELSMELGTPLAPVAVLWGSEDGGTVTVANQVPGASGPVVHDAYIEVPGKGTEKLGIAAPDKELVSDLTDDDDLPSRIPLPPSPDPSEEAPVRPRSGSLRGRPPTPYASPNASLLDGGDAEEDATQGQNMDTPSPTQSPNEPRPPQHTSDCTCAERLDVLERELEETKQAVSQRDEELVELRRQVHELRVAALGR</sequence>
<keyword evidence="4" id="KW-1185">Reference proteome</keyword>
<dbReference type="AlphaFoldDB" id="A0A9P3LDA9"/>
<accession>A0A9P3LDA9</accession>
<feature type="compositionally biased region" description="Basic and acidic residues" evidence="2">
    <location>
        <begin position="231"/>
        <end position="240"/>
    </location>
</feature>
<evidence type="ECO:0000256" key="2">
    <source>
        <dbReference type="SAM" id="MobiDB-lite"/>
    </source>
</evidence>
<gene>
    <name evidence="3" type="ORF">PsYK624_065300</name>
</gene>
<reference evidence="3 4" key="1">
    <citation type="submission" date="2021-08" db="EMBL/GenBank/DDBJ databases">
        <title>Draft Genome Sequence of Phanerochaete sordida strain YK-624.</title>
        <authorList>
            <person name="Mori T."/>
            <person name="Dohra H."/>
            <person name="Suzuki T."/>
            <person name="Kawagishi H."/>
            <person name="Hirai H."/>
        </authorList>
    </citation>
    <scope>NUCLEOTIDE SEQUENCE [LARGE SCALE GENOMIC DNA]</scope>
    <source>
        <strain evidence="3 4">YK-624</strain>
    </source>
</reference>